<dbReference type="Proteomes" id="UP000235611">
    <property type="component" value="Unassembled WGS sequence"/>
</dbReference>
<feature type="transmembrane region" description="Helical" evidence="1">
    <location>
        <begin position="58"/>
        <end position="87"/>
    </location>
</feature>
<dbReference type="EMBL" id="MDBO01000075">
    <property type="protein sequence ID" value="PMP10232.1"/>
    <property type="molecule type" value="Genomic_DNA"/>
</dbReference>
<accession>A0AAP8MVP6</accession>
<evidence type="ECO:0000313" key="3">
    <source>
        <dbReference type="Proteomes" id="UP000235611"/>
    </source>
</evidence>
<name>A0AAP8MVP6_9VIBR</name>
<organism evidence="2 3">
    <name type="scientific">Vibrio breoganii</name>
    <dbReference type="NCBI Taxonomy" id="553239"/>
    <lineage>
        <taxon>Bacteria</taxon>
        <taxon>Pseudomonadati</taxon>
        <taxon>Pseudomonadota</taxon>
        <taxon>Gammaproteobacteria</taxon>
        <taxon>Vibrionales</taxon>
        <taxon>Vibrionaceae</taxon>
        <taxon>Vibrio</taxon>
    </lineage>
</organism>
<feature type="transmembrane region" description="Helical" evidence="1">
    <location>
        <begin position="107"/>
        <end position="129"/>
    </location>
</feature>
<sequence length="135" mass="15135">MGLFSKLFGNDSVIDAVINTGDALVYTEEEKAKAQDKREERFERLLKLYEPFKIAQRFLALIVSIPFVLLHLVLALTQLVMVLFMDLDTYEAYAVLIEALSGSVNEALFYPFCIIIGFYFAGGAGEGIIRATKNK</sequence>
<evidence type="ECO:0000256" key="1">
    <source>
        <dbReference type="SAM" id="Phobius"/>
    </source>
</evidence>
<comment type="caution">
    <text evidence="2">The sequence shown here is derived from an EMBL/GenBank/DDBJ whole genome shotgun (WGS) entry which is preliminary data.</text>
</comment>
<keyword evidence="1" id="KW-1133">Transmembrane helix</keyword>
<gene>
    <name evidence="2" type="ORF">BCS93_11190</name>
</gene>
<dbReference type="AlphaFoldDB" id="A0AAP8MVP6"/>
<reference evidence="3" key="1">
    <citation type="submission" date="2016-07" db="EMBL/GenBank/DDBJ databases">
        <title>Nontailed viruses are major unrecognized killers of bacteria in the ocean.</title>
        <authorList>
            <person name="Kauffman K."/>
            <person name="Hussain F."/>
            <person name="Yang J."/>
            <person name="Arevalo P."/>
            <person name="Brown J."/>
            <person name="Cutler M."/>
            <person name="Kelly L."/>
            <person name="Polz M.F."/>
        </authorList>
    </citation>
    <scope>NUCLEOTIDE SEQUENCE [LARGE SCALE GENOMIC DNA]</scope>
    <source>
        <strain evidence="3">10N.222.49.A5</strain>
    </source>
</reference>
<proteinExistence type="predicted"/>
<keyword evidence="1" id="KW-0812">Transmembrane</keyword>
<protein>
    <submittedName>
        <fullName evidence="2">Uncharacterized protein</fullName>
    </submittedName>
</protein>
<evidence type="ECO:0000313" key="2">
    <source>
        <dbReference type="EMBL" id="PMP10232.1"/>
    </source>
</evidence>
<keyword evidence="1" id="KW-0472">Membrane</keyword>
<dbReference type="RefSeq" id="WP_198589824.1">
    <property type="nucleotide sequence ID" value="NZ_MDBO01000075.1"/>
</dbReference>